<sequence length="171" mass="19173">MNQTLETILTRRSTRKFLCKPIPEEEMELIVQAALHAPSAKGLQTWQFTVVRNREKIQKLATAIREVLDRKGYNMYEPEALVIPSNLKESPYGREDDACAMENMFLAAHSLGIGSVWINQLQDVCDVPAIRQVLDELGIPADHVVYGMAALGYPDDVKADKARTGKVVYVD</sequence>
<dbReference type="RefSeq" id="WP_092360770.1">
    <property type="nucleotide sequence ID" value="NZ_CABJCG010000001.1"/>
</dbReference>
<dbReference type="AlphaFoldDB" id="A0A1I0BVE9"/>
<gene>
    <name evidence="7" type="ORF">SAMN05216313_102152</name>
</gene>
<comment type="cofactor">
    <cofactor evidence="1">
        <name>FMN</name>
        <dbReference type="ChEBI" id="CHEBI:58210"/>
    </cofactor>
</comment>
<keyword evidence="5" id="KW-0560">Oxidoreductase</keyword>
<dbReference type="EMBL" id="FOIM01000002">
    <property type="protein sequence ID" value="SET11046.1"/>
    <property type="molecule type" value="Genomic_DNA"/>
</dbReference>
<name>A0A1I0BVE9_9FIRM</name>
<dbReference type="Gene3D" id="3.40.109.10">
    <property type="entry name" value="NADH Oxidase"/>
    <property type="match status" value="1"/>
</dbReference>
<feature type="domain" description="Nitroreductase" evidence="6">
    <location>
        <begin position="8"/>
        <end position="73"/>
    </location>
</feature>
<evidence type="ECO:0000256" key="2">
    <source>
        <dbReference type="ARBA" id="ARBA00007118"/>
    </source>
</evidence>
<reference evidence="8" key="1">
    <citation type="submission" date="2016-10" db="EMBL/GenBank/DDBJ databases">
        <authorList>
            <person name="Varghese N."/>
            <person name="Submissions S."/>
        </authorList>
    </citation>
    <scope>NUCLEOTIDE SEQUENCE [LARGE SCALE GENOMIC DNA]</scope>
    <source>
        <strain evidence="8">NLAE-zl-G277</strain>
    </source>
</reference>
<evidence type="ECO:0000313" key="8">
    <source>
        <dbReference type="Proteomes" id="UP000198508"/>
    </source>
</evidence>
<evidence type="ECO:0000256" key="1">
    <source>
        <dbReference type="ARBA" id="ARBA00001917"/>
    </source>
</evidence>
<keyword evidence="4" id="KW-0288">FMN</keyword>
<dbReference type="InterPro" id="IPR000415">
    <property type="entry name" value="Nitroreductase-like"/>
</dbReference>
<evidence type="ECO:0000259" key="6">
    <source>
        <dbReference type="Pfam" id="PF00881"/>
    </source>
</evidence>
<feature type="domain" description="Nitroreductase" evidence="6">
    <location>
        <begin position="87"/>
        <end position="153"/>
    </location>
</feature>
<comment type="similarity">
    <text evidence="2">Belongs to the nitroreductase family.</text>
</comment>
<evidence type="ECO:0000313" key="7">
    <source>
        <dbReference type="EMBL" id="SET11046.1"/>
    </source>
</evidence>
<dbReference type="InterPro" id="IPR029479">
    <property type="entry name" value="Nitroreductase"/>
</dbReference>
<evidence type="ECO:0000256" key="4">
    <source>
        <dbReference type="ARBA" id="ARBA00022643"/>
    </source>
</evidence>
<accession>A0A1I0BVE9</accession>
<dbReference type="PANTHER" id="PTHR43673">
    <property type="entry name" value="NAD(P)H NITROREDUCTASE YDGI-RELATED"/>
    <property type="match status" value="1"/>
</dbReference>
<dbReference type="GO" id="GO:0016491">
    <property type="term" value="F:oxidoreductase activity"/>
    <property type="evidence" value="ECO:0007669"/>
    <property type="project" value="UniProtKB-KW"/>
</dbReference>
<evidence type="ECO:0000256" key="3">
    <source>
        <dbReference type="ARBA" id="ARBA00022630"/>
    </source>
</evidence>
<evidence type="ECO:0000256" key="5">
    <source>
        <dbReference type="ARBA" id="ARBA00023002"/>
    </source>
</evidence>
<dbReference type="STRING" id="460384.SAMN05216313_102152"/>
<organism evidence="7 8">
    <name type="scientific">Enterocloster lavalensis</name>
    <dbReference type="NCBI Taxonomy" id="460384"/>
    <lineage>
        <taxon>Bacteria</taxon>
        <taxon>Bacillati</taxon>
        <taxon>Bacillota</taxon>
        <taxon>Clostridia</taxon>
        <taxon>Lachnospirales</taxon>
        <taxon>Lachnospiraceae</taxon>
        <taxon>Enterocloster</taxon>
    </lineage>
</organism>
<protein>
    <submittedName>
        <fullName evidence="7">Nitroreductase</fullName>
    </submittedName>
</protein>
<dbReference type="Proteomes" id="UP000198508">
    <property type="component" value="Unassembled WGS sequence"/>
</dbReference>
<dbReference type="Pfam" id="PF00881">
    <property type="entry name" value="Nitroreductase"/>
    <property type="match status" value="2"/>
</dbReference>
<dbReference type="GeneID" id="93277113"/>
<proteinExistence type="inferred from homology"/>
<keyword evidence="8" id="KW-1185">Reference proteome</keyword>
<dbReference type="SUPFAM" id="SSF55469">
    <property type="entry name" value="FMN-dependent nitroreductase-like"/>
    <property type="match status" value="1"/>
</dbReference>
<dbReference type="PANTHER" id="PTHR43673:SF2">
    <property type="entry name" value="NITROREDUCTASE"/>
    <property type="match status" value="1"/>
</dbReference>
<keyword evidence="3" id="KW-0285">Flavoprotein</keyword>